<evidence type="ECO:0000256" key="1">
    <source>
        <dbReference type="ARBA" id="ARBA00004141"/>
    </source>
</evidence>
<dbReference type="Pfam" id="PF15795">
    <property type="entry name" value="Spec3"/>
    <property type="match status" value="1"/>
</dbReference>
<dbReference type="InterPro" id="IPR026673">
    <property type="entry name" value="SPEC3/Stum"/>
</dbReference>
<dbReference type="AlphaFoldDB" id="A0A6A5BJ15"/>
<keyword evidence="2 5" id="KW-0812">Transmembrane</keyword>
<organism evidence="6 7">
    <name type="scientific">Naegleria fowleri</name>
    <name type="common">Brain eating amoeba</name>
    <dbReference type="NCBI Taxonomy" id="5763"/>
    <lineage>
        <taxon>Eukaryota</taxon>
        <taxon>Discoba</taxon>
        <taxon>Heterolobosea</taxon>
        <taxon>Tetramitia</taxon>
        <taxon>Eutetramitia</taxon>
        <taxon>Vahlkampfiidae</taxon>
        <taxon>Naegleria</taxon>
    </lineage>
</organism>
<evidence type="ECO:0000313" key="6">
    <source>
        <dbReference type="EMBL" id="KAF0974852.1"/>
    </source>
</evidence>
<evidence type="ECO:0000256" key="5">
    <source>
        <dbReference type="SAM" id="Phobius"/>
    </source>
</evidence>
<dbReference type="OrthoDB" id="361532at2759"/>
<keyword evidence="4 5" id="KW-0472">Membrane</keyword>
<evidence type="ECO:0000256" key="4">
    <source>
        <dbReference type="ARBA" id="ARBA00023136"/>
    </source>
</evidence>
<evidence type="ECO:0000313" key="7">
    <source>
        <dbReference type="Proteomes" id="UP000444721"/>
    </source>
</evidence>
<feature type="transmembrane region" description="Helical" evidence="5">
    <location>
        <begin position="48"/>
        <end position="72"/>
    </location>
</feature>
<dbReference type="RefSeq" id="XP_044559565.1">
    <property type="nucleotide sequence ID" value="XM_044709949.1"/>
</dbReference>
<reference evidence="6 7" key="1">
    <citation type="journal article" date="2019" name="Sci. Rep.">
        <title>Nanopore sequencing improves the draft genome of the human pathogenic amoeba Naegleria fowleri.</title>
        <authorList>
            <person name="Liechti N."/>
            <person name="Schurch N."/>
            <person name="Bruggmann R."/>
            <person name="Wittwer M."/>
        </authorList>
    </citation>
    <scope>NUCLEOTIDE SEQUENCE [LARGE SCALE GENOMIC DNA]</scope>
    <source>
        <strain evidence="6 7">ATCC 30894</strain>
    </source>
</reference>
<feature type="transmembrane region" description="Helical" evidence="5">
    <location>
        <begin position="15"/>
        <end position="36"/>
    </location>
</feature>
<comment type="caution">
    <text evidence="6">The sequence shown here is derived from an EMBL/GenBank/DDBJ whole genome shotgun (WGS) entry which is preliminary data.</text>
</comment>
<keyword evidence="7" id="KW-1185">Reference proteome</keyword>
<dbReference type="VEuPathDB" id="AmoebaDB:FDP41_006326"/>
<dbReference type="GeneID" id="68113544"/>
<accession>A0A6A5BJ15</accession>
<name>A0A6A5BJ15_NAEFO</name>
<dbReference type="EMBL" id="VFQX01000051">
    <property type="protein sequence ID" value="KAF0974852.1"/>
    <property type="molecule type" value="Genomic_DNA"/>
</dbReference>
<keyword evidence="3 5" id="KW-1133">Transmembrane helix</keyword>
<gene>
    <name evidence="6" type="ORF">FDP41_006326</name>
</gene>
<dbReference type="Proteomes" id="UP000444721">
    <property type="component" value="Unassembled WGS sequence"/>
</dbReference>
<comment type="subcellular location">
    <subcellularLocation>
        <location evidence="1">Membrane</location>
        <topology evidence="1">Multi-pass membrane protein</topology>
    </subcellularLocation>
</comment>
<evidence type="ECO:0000256" key="3">
    <source>
        <dbReference type="ARBA" id="ARBA00022989"/>
    </source>
</evidence>
<protein>
    <submittedName>
        <fullName evidence="6">Uncharacterized protein</fullName>
    </submittedName>
</protein>
<proteinExistence type="predicted"/>
<sequence>MGLLEDSTPKVEKSMGMIILIINFLFPGFGTILAAILTSEKEKMTSTLIVGILQMFLSWLLIGWLWAIWWGFKIMQVSNA</sequence>
<dbReference type="OMA" id="HYEAGAQ"/>
<evidence type="ECO:0000256" key="2">
    <source>
        <dbReference type="ARBA" id="ARBA00022692"/>
    </source>
</evidence>
<dbReference type="GO" id="GO:0016020">
    <property type="term" value="C:membrane"/>
    <property type="evidence" value="ECO:0007669"/>
    <property type="project" value="UniProtKB-SubCell"/>
</dbReference>